<feature type="domain" description="Chromo" evidence="4">
    <location>
        <begin position="1"/>
        <end position="25"/>
    </location>
</feature>
<dbReference type="EMBL" id="JAFCMP010000022">
    <property type="protein sequence ID" value="KAG5191195.1"/>
    <property type="molecule type" value="Genomic_DNA"/>
</dbReference>
<dbReference type="PANTHER" id="PTHR45623:SF11">
    <property type="entry name" value="KISMET, ISOFORM C"/>
    <property type="match status" value="1"/>
</dbReference>
<dbReference type="GO" id="GO:0016887">
    <property type="term" value="F:ATP hydrolysis activity"/>
    <property type="evidence" value="ECO:0007669"/>
    <property type="project" value="TreeGrafter"/>
</dbReference>
<keyword evidence="6" id="KW-1185">Reference proteome</keyword>
<dbReference type="AlphaFoldDB" id="A0A835ZH44"/>
<reference evidence="5" key="1">
    <citation type="submission" date="2021-02" db="EMBL/GenBank/DDBJ databases">
        <title>First Annotated Genome of the Yellow-green Alga Tribonema minus.</title>
        <authorList>
            <person name="Mahan K.M."/>
        </authorList>
    </citation>
    <scope>NUCLEOTIDE SEQUENCE</scope>
    <source>
        <strain evidence="5">UTEX B ZZ1240</strain>
    </source>
</reference>
<evidence type="ECO:0000256" key="1">
    <source>
        <dbReference type="ARBA" id="ARBA00022741"/>
    </source>
</evidence>
<dbReference type="GO" id="GO:0140658">
    <property type="term" value="F:ATP-dependent chromatin remodeler activity"/>
    <property type="evidence" value="ECO:0007669"/>
    <property type="project" value="TreeGrafter"/>
</dbReference>
<protein>
    <recommendedName>
        <fullName evidence="4">Chromo domain-containing protein</fullName>
    </recommendedName>
</protein>
<dbReference type="InterPro" id="IPR023780">
    <property type="entry name" value="Chromo_domain"/>
</dbReference>
<dbReference type="GO" id="GO:0003682">
    <property type="term" value="F:chromatin binding"/>
    <property type="evidence" value="ECO:0007669"/>
    <property type="project" value="TreeGrafter"/>
</dbReference>
<dbReference type="InterPro" id="IPR016197">
    <property type="entry name" value="Chromo-like_dom_sf"/>
</dbReference>
<sequence length="110" mass="12513">VVERFLVKWKGLSHLHVSWETSADLGEIIGQHAKSAIRRHREALPQLLEDDRGDGEYFDPLCTQIERVIDTDAVDGEPTRYLIKWAGCPYSESTYESESDLQQCSVDYAA</sequence>
<dbReference type="GO" id="GO:0005524">
    <property type="term" value="F:ATP binding"/>
    <property type="evidence" value="ECO:0007669"/>
    <property type="project" value="UniProtKB-KW"/>
</dbReference>
<evidence type="ECO:0000313" key="6">
    <source>
        <dbReference type="Proteomes" id="UP000664859"/>
    </source>
</evidence>
<dbReference type="SUPFAM" id="SSF54160">
    <property type="entry name" value="Chromo domain-like"/>
    <property type="match status" value="2"/>
</dbReference>
<dbReference type="Proteomes" id="UP000664859">
    <property type="component" value="Unassembled WGS sequence"/>
</dbReference>
<dbReference type="OrthoDB" id="433924at2759"/>
<dbReference type="Pfam" id="PF00385">
    <property type="entry name" value="Chromo"/>
    <property type="match status" value="2"/>
</dbReference>
<keyword evidence="3" id="KW-0539">Nucleus</keyword>
<evidence type="ECO:0000259" key="4">
    <source>
        <dbReference type="PROSITE" id="PS50013"/>
    </source>
</evidence>
<evidence type="ECO:0000256" key="3">
    <source>
        <dbReference type="ARBA" id="ARBA00023242"/>
    </source>
</evidence>
<feature type="non-terminal residue" evidence="5">
    <location>
        <position position="110"/>
    </location>
</feature>
<keyword evidence="2" id="KW-0067">ATP-binding</keyword>
<keyword evidence="1" id="KW-0547">Nucleotide-binding</keyword>
<feature type="non-terminal residue" evidence="5">
    <location>
        <position position="1"/>
    </location>
</feature>
<comment type="caution">
    <text evidence="5">The sequence shown here is derived from an EMBL/GenBank/DDBJ whole genome shotgun (WGS) entry which is preliminary data.</text>
</comment>
<gene>
    <name evidence="5" type="ORF">JKP88DRAFT_191699</name>
</gene>
<dbReference type="PROSITE" id="PS50013">
    <property type="entry name" value="CHROMO_2"/>
    <property type="match status" value="2"/>
</dbReference>
<evidence type="ECO:0000313" key="5">
    <source>
        <dbReference type="EMBL" id="KAG5191195.1"/>
    </source>
</evidence>
<proteinExistence type="predicted"/>
<accession>A0A835ZH44</accession>
<dbReference type="GO" id="GO:0000785">
    <property type="term" value="C:chromatin"/>
    <property type="evidence" value="ECO:0007669"/>
    <property type="project" value="TreeGrafter"/>
</dbReference>
<feature type="domain" description="Chromo" evidence="4">
    <location>
        <begin position="63"/>
        <end position="110"/>
    </location>
</feature>
<organism evidence="5 6">
    <name type="scientific">Tribonema minus</name>
    <dbReference type="NCBI Taxonomy" id="303371"/>
    <lineage>
        <taxon>Eukaryota</taxon>
        <taxon>Sar</taxon>
        <taxon>Stramenopiles</taxon>
        <taxon>Ochrophyta</taxon>
        <taxon>PX clade</taxon>
        <taxon>Xanthophyceae</taxon>
        <taxon>Tribonematales</taxon>
        <taxon>Tribonemataceae</taxon>
        <taxon>Tribonema</taxon>
    </lineage>
</organism>
<dbReference type="GO" id="GO:0003677">
    <property type="term" value="F:DNA binding"/>
    <property type="evidence" value="ECO:0007669"/>
    <property type="project" value="TreeGrafter"/>
</dbReference>
<dbReference type="PANTHER" id="PTHR45623">
    <property type="entry name" value="CHROMODOMAIN-HELICASE-DNA-BINDING PROTEIN 3-RELATED-RELATED"/>
    <property type="match status" value="1"/>
</dbReference>
<dbReference type="InterPro" id="IPR000953">
    <property type="entry name" value="Chromo/chromo_shadow_dom"/>
</dbReference>
<dbReference type="GO" id="GO:0042393">
    <property type="term" value="F:histone binding"/>
    <property type="evidence" value="ECO:0007669"/>
    <property type="project" value="TreeGrafter"/>
</dbReference>
<name>A0A835ZH44_9STRA</name>
<dbReference type="Gene3D" id="2.40.50.40">
    <property type="match status" value="2"/>
</dbReference>
<evidence type="ECO:0000256" key="2">
    <source>
        <dbReference type="ARBA" id="ARBA00022840"/>
    </source>
</evidence>
<dbReference type="GO" id="GO:0005634">
    <property type="term" value="C:nucleus"/>
    <property type="evidence" value="ECO:0007669"/>
    <property type="project" value="TreeGrafter"/>
</dbReference>